<dbReference type="RefSeq" id="WP_132125602.1">
    <property type="nucleotide sequence ID" value="NZ_SLWS01000017.1"/>
</dbReference>
<evidence type="ECO:0000313" key="2">
    <source>
        <dbReference type="EMBL" id="TCO47297.1"/>
    </source>
</evidence>
<evidence type="ECO:0000256" key="1">
    <source>
        <dbReference type="SAM" id="MobiDB-lite"/>
    </source>
</evidence>
<comment type="caution">
    <text evidence="2">The sequence shown here is derived from an EMBL/GenBank/DDBJ whole genome shotgun (WGS) entry which is preliminary data.</text>
</comment>
<sequence>MAKFVLGGIDYPFDTDHLTNREVIALEKATGASIGYLVDSFNANGGTGRDAFFWLARRRLGEHIEYAELEYNYAALRFIPDTTPTPEPGQDTAPEQPDPTEAPHNGAPPNTANA</sequence>
<protein>
    <submittedName>
        <fullName evidence="2">Uncharacterized protein</fullName>
    </submittedName>
</protein>
<name>A0A4R2IQV6_9PSEU</name>
<reference evidence="2 3" key="1">
    <citation type="submission" date="2019-03" db="EMBL/GenBank/DDBJ databases">
        <title>Genomic Encyclopedia of Type Strains, Phase IV (KMG-IV): sequencing the most valuable type-strain genomes for metagenomic binning, comparative biology and taxonomic classification.</title>
        <authorList>
            <person name="Goeker M."/>
        </authorList>
    </citation>
    <scope>NUCLEOTIDE SEQUENCE [LARGE SCALE GENOMIC DNA]</scope>
    <source>
        <strain evidence="2 3">DSM 45934</strain>
    </source>
</reference>
<accession>A0A4R2IQV6</accession>
<gene>
    <name evidence="2" type="ORF">EV192_11737</name>
</gene>
<feature type="region of interest" description="Disordered" evidence="1">
    <location>
        <begin position="79"/>
        <end position="114"/>
    </location>
</feature>
<dbReference type="AlphaFoldDB" id="A0A4R2IQV6"/>
<keyword evidence="3" id="KW-1185">Reference proteome</keyword>
<dbReference type="EMBL" id="SLWS01000017">
    <property type="protein sequence ID" value="TCO47297.1"/>
    <property type="molecule type" value="Genomic_DNA"/>
</dbReference>
<dbReference type="OrthoDB" id="3708096at2"/>
<dbReference type="Proteomes" id="UP000295680">
    <property type="component" value="Unassembled WGS sequence"/>
</dbReference>
<evidence type="ECO:0000313" key="3">
    <source>
        <dbReference type="Proteomes" id="UP000295680"/>
    </source>
</evidence>
<organism evidence="2 3">
    <name type="scientific">Actinocrispum wychmicini</name>
    <dbReference type="NCBI Taxonomy" id="1213861"/>
    <lineage>
        <taxon>Bacteria</taxon>
        <taxon>Bacillati</taxon>
        <taxon>Actinomycetota</taxon>
        <taxon>Actinomycetes</taxon>
        <taxon>Pseudonocardiales</taxon>
        <taxon>Pseudonocardiaceae</taxon>
        <taxon>Actinocrispum</taxon>
    </lineage>
</organism>
<proteinExistence type="predicted"/>